<dbReference type="Pfam" id="PF24974">
    <property type="entry name" value="DUF7771"/>
    <property type="match status" value="1"/>
</dbReference>
<dbReference type="InterPro" id="IPR056673">
    <property type="entry name" value="DUF7771"/>
</dbReference>
<dbReference type="AlphaFoldDB" id="A0A6G1BPQ9"/>
<comment type="caution">
    <text evidence="3">The sequence shown here is derived from an EMBL/GenBank/DDBJ whole genome shotgun (WGS) entry which is preliminary data.</text>
</comment>
<proteinExistence type="predicted"/>
<evidence type="ECO:0000313" key="3">
    <source>
        <dbReference type="EMBL" id="KAF0890345.1"/>
    </source>
</evidence>
<dbReference type="PANTHER" id="PTHR36487">
    <property type="entry name" value="OS09G0296500 PROTEIN-RELATED"/>
    <property type="match status" value="1"/>
</dbReference>
<dbReference type="EMBL" id="SPHZ02000011">
    <property type="protein sequence ID" value="KAF0890345.1"/>
    <property type="molecule type" value="Genomic_DNA"/>
</dbReference>
<accession>A0A6G1BPQ9</accession>
<evidence type="ECO:0000313" key="4">
    <source>
        <dbReference type="Proteomes" id="UP000479710"/>
    </source>
</evidence>
<evidence type="ECO:0000259" key="2">
    <source>
        <dbReference type="Pfam" id="PF24974"/>
    </source>
</evidence>
<dbReference type="OrthoDB" id="632341at2759"/>
<organism evidence="3 4">
    <name type="scientific">Oryza meyeriana var. granulata</name>
    <dbReference type="NCBI Taxonomy" id="110450"/>
    <lineage>
        <taxon>Eukaryota</taxon>
        <taxon>Viridiplantae</taxon>
        <taxon>Streptophyta</taxon>
        <taxon>Embryophyta</taxon>
        <taxon>Tracheophyta</taxon>
        <taxon>Spermatophyta</taxon>
        <taxon>Magnoliopsida</taxon>
        <taxon>Liliopsida</taxon>
        <taxon>Poales</taxon>
        <taxon>Poaceae</taxon>
        <taxon>BOP clade</taxon>
        <taxon>Oryzoideae</taxon>
        <taxon>Oryzeae</taxon>
        <taxon>Oryzinae</taxon>
        <taxon>Oryza</taxon>
        <taxon>Oryza meyeriana</taxon>
    </lineage>
</organism>
<protein>
    <recommendedName>
        <fullName evidence="2">DUF7771 domain-containing protein</fullName>
    </recommendedName>
</protein>
<gene>
    <name evidence="3" type="ORF">E2562_002744</name>
</gene>
<keyword evidence="4" id="KW-1185">Reference proteome</keyword>
<reference evidence="3 4" key="1">
    <citation type="submission" date="2019-11" db="EMBL/GenBank/DDBJ databases">
        <title>Whole genome sequence of Oryza granulata.</title>
        <authorList>
            <person name="Li W."/>
        </authorList>
    </citation>
    <scope>NUCLEOTIDE SEQUENCE [LARGE SCALE GENOMIC DNA]</scope>
    <source>
        <strain evidence="4">cv. Menghai</strain>
        <tissue evidence="3">Leaf</tissue>
    </source>
</reference>
<feature type="domain" description="DUF7771" evidence="2">
    <location>
        <begin position="127"/>
        <end position="186"/>
    </location>
</feature>
<dbReference type="PANTHER" id="PTHR36487:SF2">
    <property type="entry name" value="B1159F04.1 PROTEIN"/>
    <property type="match status" value="1"/>
</dbReference>
<name>A0A6G1BPQ9_9ORYZ</name>
<feature type="region of interest" description="Disordered" evidence="1">
    <location>
        <begin position="37"/>
        <end position="56"/>
    </location>
</feature>
<dbReference type="Proteomes" id="UP000479710">
    <property type="component" value="Unassembled WGS sequence"/>
</dbReference>
<sequence>MAPNASFKVAKKVVLTAAIVAATMLGEYPETAAARFLSPRHPRAPGTPVPSPKGGKGSVDLPPVCSFGWPCSAWPIDPEANHTVFSCDLENRMGETIWFQSDGDLWPFAVGSGETTRRLYDDLGPRKVSCAWAYDGNYKSGVPAWDRNWPEASSCRVDAGEDGHQYCRLLFENRLCSTPTPWYARVLPWTCTTYSTNTTRPYVGAVQPSWLAALIHMDD</sequence>
<evidence type="ECO:0000256" key="1">
    <source>
        <dbReference type="SAM" id="MobiDB-lite"/>
    </source>
</evidence>